<evidence type="ECO:0000256" key="2">
    <source>
        <dbReference type="ARBA" id="ARBA00006555"/>
    </source>
</evidence>
<evidence type="ECO:0000313" key="12">
    <source>
        <dbReference type="Proteomes" id="UP001597124"/>
    </source>
</evidence>
<evidence type="ECO:0000256" key="1">
    <source>
        <dbReference type="ARBA" id="ARBA00004383"/>
    </source>
</evidence>
<gene>
    <name evidence="11" type="ORF">ACFQ00_18715</name>
</gene>
<dbReference type="InterPro" id="IPR037682">
    <property type="entry name" value="TonB_C"/>
</dbReference>
<keyword evidence="3" id="KW-0813">Transport</keyword>
<dbReference type="Gene3D" id="3.30.1150.10">
    <property type="match status" value="1"/>
</dbReference>
<keyword evidence="9" id="KW-0472">Membrane</keyword>
<dbReference type="PROSITE" id="PS52015">
    <property type="entry name" value="TONB_CTD"/>
    <property type="match status" value="1"/>
</dbReference>
<evidence type="ECO:0000256" key="8">
    <source>
        <dbReference type="ARBA" id="ARBA00022989"/>
    </source>
</evidence>
<name>A0ABW3C813_SPHXN</name>
<dbReference type="SUPFAM" id="SSF74653">
    <property type="entry name" value="TolA/TonB C-terminal domain"/>
    <property type="match status" value="1"/>
</dbReference>
<dbReference type="InterPro" id="IPR051045">
    <property type="entry name" value="TonB-dependent_transducer"/>
</dbReference>
<organism evidence="11 12">
    <name type="scientific">Sphingosinicella xenopeptidilytica</name>
    <dbReference type="NCBI Taxonomy" id="364098"/>
    <lineage>
        <taxon>Bacteria</taxon>
        <taxon>Pseudomonadati</taxon>
        <taxon>Pseudomonadota</taxon>
        <taxon>Alphaproteobacteria</taxon>
        <taxon>Sphingomonadales</taxon>
        <taxon>Sphingosinicellaceae</taxon>
        <taxon>Sphingosinicella</taxon>
    </lineage>
</organism>
<proteinExistence type="inferred from homology"/>
<evidence type="ECO:0000256" key="7">
    <source>
        <dbReference type="ARBA" id="ARBA00022927"/>
    </source>
</evidence>
<dbReference type="Proteomes" id="UP001597124">
    <property type="component" value="Unassembled WGS sequence"/>
</dbReference>
<comment type="caution">
    <text evidence="11">The sequence shown here is derived from an EMBL/GenBank/DDBJ whole genome shotgun (WGS) entry which is preliminary data.</text>
</comment>
<dbReference type="Pfam" id="PF03544">
    <property type="entry name" value="TonB_C"/>
    <property type="match status" value="1"/>
</dbReference>
<sequence>MHRVHARSADDAFDDTNLHERVSAIVAPVRAAASTQFTAPSGGYAPGGLDWRAILAVAALHVALGAVLIRTQVIPPHSVQTAMDLLDLSAPPPAPEAPPPPELAEPEIYVPPPAVEFARDTPPPIVATADQPQAAPPAPVLIRAPAVSAPRPAAPPTLVADDLGATMISAKPPAYPLESRRKHEQGTVVLALTLGTDGCVADMRLARSSGYERLDRAALGAVRHWRWSPTIRDGIAVAVRGTVEIPFVLQG</sequence>
<accession>A0ABW3C813</accession>
<keyword evidence="6" id="KW-0812">Transmembrane</keyword>
<dbReference type="EMBL" id="JBHTIK010000015">
    <property type="protein sequence ID" value="MFD0850373.1"/>
    <property type="molecule type" value="Genomic_DNA"/>
</dbReference>
<comment type="similarity">
    <text evidence="2">Belongs to the TonB family.</text>
</comment>
<evidence type="ECO:0000256" key="4">
    <source>
        <dbReference type="ARBA" id="ARBA00022475"/>
    </source>
</evidence>
<evidence type="ECO:0000313" key="11">
    <source>
        <dbReference type="EMBL" id="MFD0850373.1"/>
    </source>
</evidence>
<evidence type="ECO:0000256" key="9">
    <source>
        <dbReference type="ARBA" id="ARBA00023136"/>
    </source>
</evidence>
<keyword evidence="12" id="KW-1185">Reference proteome</keyword>
<evidence type="ECO:0000259" key="10">
    <source>
        <dbReference type="PROSITE" id="PS52015"/>
    </source>
</evidence>
<reference evidence="12" key="1">
    <citation type="journal article" date="2019" name="Int. J. Syst. Evol. Microbiol.">
        <title>The Global Catalogue of Microorganisms (GCM) 10K type strain sequencing project: providing services to taxonomists for standard genome sequencing and annotation.</title>
        <authorList>
            <consortium name="The Broad Institute Genomics Platform"/>
            <consortium name="The Broad Institute Genome Sequencing Center for Infectious Disease"/>
            <person name="Wu L."/>
            <person name="Ma J."/>
        </authorList>
    </citation>
    <scope>NUCLEOTIDE SEQUENCE [LARGE SCALE GENOMIC DNA]</scope>
    <source>
        <strain evidence="12">CCUG 52537</strain>
    </source>
</reference>
<comment type="subcellular location">
    <subcellularLocation>
        <location evidence="1">Cell inner membrane</location>
        <topology evidence="1">Single-pass membrane protein</topology>
        <orientation evidence="1">Periplasmic side</orientation>
    </subcellularLocation>
</comment>
<keyword evidence="8" id="KW-1133">Transmembrane helix</keyword>
<evidence type="ECO:0000256" key="3">
    <source>
        <dbReference type="ARBA" id="ARBA00022448"/>
    </source>
</evidence>
<dbReference type="PANTHER" id="PTHR33446">
    <property type="entry name" value="PROTEIN TONB-RELATED"/>
    <property type="match status" value="1"/>
</dbReference>
<feature type="domain" description="TonB C-terminal" evidence="10">
    <location>
        <begin position="160"/>
        <end position="251"/>
    </location>
</feature>
<evidence type="ECO:0000256" key="6">
    <source>
        <dbReference type="ARBA" id="ARBA00022692"/>
    </source>
</evidence>
<dbReference type="InterPro" id="IPR006260">
    <property type="entry name" value="TonB/TolA_C"/>
</dbReference>
<keyword evidence="7" id="KW-0653">Protein transport</keyword>
<dbReference type="NCBIfam" id="TIGR01352">
    <property type="entry name" value="tonB_Cterm"/>
    <property type="match status" value="1"/>
</dbReference>
<protein>
    <submittedName>
        <fullName evidence="11">Energy transducer TonB</fullName>
    </submittedName>
</protein>
<dbReference type="RefSeq" id="WP_381494539.1">
    <property type="nucleotide sequence ID" value="NZ_JBHTIK010000015.1"/>
</dbReference>
<keyword evidence="4" id="KW-1003">Cell membrane</keyword>
<evidence type="ECO:0000256" key="5">
    <source>
        <dbReference type="ARBA" id="ARBA00022519"/>
    </source>
</evidence>
<keyword evidence="5" id="KW-0997">Cell inner membrane</keyword>